<proteinExistence type="predicted"/>
<dbReference type="EMBL" id="WVRA01000001">
    <property type="protein sequence ID" value="NOE17648.1"/>
    <property type="molecule type" value="Genomic_DNA"/>
</dbReference>
<name>A0AA90YRL6_9RHOB</name>
<dbReference type="Proteomes" id="UP000597886">
    <property type="component" value="Unassembled WGS sequence"/>
</dbReference>
<gene>
    <name evidence="1" type="ORF">GS634_05865</name>
</gene>
<dbReference type="RefSeq" id="WP_171328937.1">
    <property type="nucleotide sequence ID" value="NZ_WVRA01000001.1"/>
</dbReference>
<accession>A0AA90YRL6</accession>
<sequence>MADYEQRMQPEEGAKAVEKLAEDALAGFKADAKKEYAELVKQYEGASATVGVFGMGSVEVSVMSGEVLINPSQKRKGKGRGVGAISPEALVAISEGRMTVMDAFHRGEIVVRAESGALHEGYDSFIRNSEAALRSKRLQKTLAQFRKIADV</sequence>
<comment type="caution">
    <text evidence="1">The sequence shown here is derived from an EMBL/GenBank/DDBJ whole genome shotgun (WGS) entry which is preliminary data.</text>
</comment>
<dbReference type="AlphaFoldDB" id="A0AA90YRL6"/>
<evidence type="ECO:0000313" key="2">
    <source>
        <dbReference type="Proteomes" id="UP000597886"/>
    </source>
</evidence>
<organism evidence="1 2">
    <name type="scientific">Ruegeria atlantica</name>
    <dbReference type="NCBI Taxonomy" id="81569"/>
    <lineage>
        <taxon>Bacteria</taxon>
        <taxon>Pseudomonadati</taxon>
        <taxon>Pseudomonadota</taxon>
        <taxon>Alphaproteobacteria</taxon>
        <taxon>Rhodobacterales</taxon>
        <taxon>Roseobacteraceae</taxon>
        <taxon>Ruegeria</taxon>
    </lineage>
</organism>
<reference evidence="1" key="1">
    <citation type="submission" date="2019-12" db="EMBL/GenBank/DDBJ databases">
        <title>Ruegeria JWLKs population differentiation of coral mucus and skeleton niches.</title>
        <authorList>
            <person name="Luo D."/>
        </authorList>
    </citation>
    <scope>NUCLEOTIDE SEQUENCE</scope>
    <source>
        <strain evidence="1">HKCCD6181</strain>
    </source>
</reference>
<evidence type="ECO:0000313" key="1">
    <source>
        <dbReference type="EMBL" id="NOE17648.1"/>
    </source>
</evidence>
<protein>
    <submittedName>
        <fullName evidence="1">Uncharacterized protein</fullName>
    </submittedName>
</protein>